<organism evidence="2 3">
    <name type="scientific">Caenorhabditis nigoni</name>
    <dbReference type="NCBI Taxonomy" id="1611254"/>
    <lineage>
        <taxon>Eukaryota</taxon>
        <taxon>Metazoa</taxon>
        <taxon>Ecdysozoa</taxon>
        <taxon>Nematoda</taxon>
        <taxon>Chromadorea</taxon>
        <taxon>Rhabditida</taxon>
        <taxon>Rhabditina</taxon>
        <taxon>Rhabditomorpha</taxon>
        <taxon>Rhabditoidea</taxon>
        <taxon>Rhabditidae</taxon>
        <taxon>Peloderinae</taxon>
        <taxon>Caenorhabditis</taxon>
    </lineage>
</organism>
<dbReference type="AlphaFoldDB" id="A0A2G5TQV3"/>
<dbReference type="PANTHER" id="PTHR22716:SF1">
    <property type="entry name" value="ETS CLASS TRANSCRIPTION FACTOR-RELATED"/>
    <property type="match status" value="1"/>
</dbReference>
<dbReference type="EMBL" id="PDUG01000005">
    <property type="protein sequence ID" value="PIC29622.1"/>
    <property type="molecule type" value="Genomic_DNA"/>
</dbReference>
<feature type="domain" description="Lin-15A/B-like" evidence="1">
    <location>
        <begin position="173"/>
        <end position="292"/>
    </location>
</feature>
<dbReference type="InterPro" id="IPR057432">
    <property type="entry name" value="Lin-15A/B-like_dom"/>
</dbReference>
<dbReference type="GO" id="GO:0040027">
    <property type="term" value="P:negative regulation of vulval development"/>
    <property type="evidence" value="ECO:0007669"/>
    <property type="project" value="InterPro"/>
</dbReference>
<gene>
    <name evidence="2" type="primary">Cnig_chr_V.g21144</name>
    <name evidence="2" type="ORF">B9Z55_021144</name>
</gene>
<sequence length="295" mass="34281">MNDAIVKKEVIEKPCNFTFKNEGFVEVKQEEVEEKPENLLEQEIKTEPIDFFENNNSEELCEDVELKPEESESEIRKMSTEFNQLKCAICQKIMPKNLLKLIKSEEDKTVISEIFKGALFLDTNPIYVCVSHIQMIIDENDGKVKSPTNRYEQLLGSFVTKNKKLIKVRTSLRRYCQVCHTAKTRSEYYENCSKGIRMVIMVGCILRGTYSIEQAKSYTMIKRALTCYSHCKDSIGTIFEYLGVRTVLELSKCSTLAMDNLMNIVKRMDSNFTVDQFIEAFRGLFLKNQKFHNNR</sequence>
<dbReference type="PANTHER" id="PTHR22716">
    <property type="entry name" value="ETS CLASS TRANSCRIPTION FACTOR-RELATED-RELATED"/>
    <property type="match status" value="1"/>
</dbReference>
<proteinExistence type="predicted"/>
<dbReference type="Pfam" id="PF25375">
    <property type="entry name" value="Lin-15B"/>
    <property type="match status" value="1"/>
</dbReference>
<keyword evidence="3" id="KW-1185">Reference proteome</keyword>
<protein>
    <recommendedName>
        <fullName evidence="1">Lin-15A/B-like domain-containing protein</fullName>
    </recommendedName>
</protein>
<evidence type="ECO:0000313" key="3">
    <source>
        <dbReference type="Proteomes" id="UP000230233"/>
    </source>
</evidence>
<accession>A0A2G5TQV3</accession>
<name>A0A2G5TQV3_9PELO</name>
<evidence type="ECO:0000259" key="1">
    <source>
        <dbReference type="Pfam" id="PF25375"/>
    </source>
</evidence>
<dbReference type="Proteomes" id="UP000230233">
    <property type="component" value="Chromosome V"/>
</dbReference>
<reference evidence="3" key="1">
    <citation type="submission" date="2017-10" db="EMBL/GenBank/DDBJ databases">
        <title>Rapid genome shrinkage in a self-fertile nematode reveals novel sperm competition proteins.</title>
        <authorList>
            <person name="Yin D."/>
            <person name="Schwarz E.M."/>
            <person name="Thomas C.G."/>
            <person name="Felde R.L."/>
            <person name="Korf I.F."/>
            <person name="Cutter A.D."/>
            <person name="Schartner C.M."/>
            <person name="Ralston E.J."/>
            <person name="Meyer B.J."/>
            <person name="Haag E.S."/>
        </authorList>
    </citation>
    <scope>NUCLEOTIDE SEQUENCE [LARGE SCALE GENOMIC DNA]</scope>
    <source>
        <strain evidence="3">JU1422</strain>
    </source>
</reference>
<dbReference type="InterPro" id="IPR040129">
    <property type="entry name" value="Lin-15B-like"/>
</dbReference>
<comment type="caution">
    <text evidence="2">The sequence shown here is derived from an EMBL/GenBank/DDBJ whole genome shotgun (WGS) entry which is preliminary data.</text>
</comment>
<evidence type="ECO:0000313" key="2">
    <source>
        <dbReference type="EMBL" id="PIC29622.1"/>
    </source>
</evidence>